<dbReference type="NCBIfam" id="NF002460">
    <property type="entry name" value="PRK01658.1"/>
    <property type="match status" value="1"/>
</dbReference>
<comment type="subcellular location">
    <subcellularLocation>
        <location evidence="1">Cell membrane</location>
        <topology evidence="1">Multi-pass membrane protein</topology>
    </subcellularLocation>
</comment>
<gene>
    <name evidence="7" type="ORF">SAMN05216244_1258</name>
</gene>
<dbReference type="PANTHER" id="PTHR33931:SF2">
    <property type="entry name" value="HOLIN-LIKE PROTEIN CIDA"/>
    <property type="match status" value="1"/>
</dbReference>
<dbReference type="RefSeq" id="WP_074597945.1">
    <property type="nucleotide sequence ID" value="NZ_FNHF01000001.1"/>
</dbReference>
<dbReference type="Pfam" id="PF03788">
    <property type="entry name" value="LrgA"/>
    <property type="match status" value="1"/>
</dbReference>
<dbReference type="AlphaFoldDB" id="A0A1G9P2V1"/>
<dbReference type="STRING" id="482461.SAMN05216244_1258"/>
<evidence type="ECO:0000256" key="4">
    <source>
        <dbReference type="ARBA" id="ARBA00022989"/>
    </source>
</evidence>
<proteinExistence type="predicted"/>
<evidence type="ECO:0000256" key="6">
    <source>
        <dbReference type="SAM" id="Phobius"/>
    </source>
</evidence>
<dbReference type="InterPro" id="IPR005538">
    <property type="entry name" value="LrgA/CidA"/>
</dbReference>
<keyword evidence="4 6" id="KW-1133">Transmembrane helix</keyword>
<name>A0A1G9P2V1_9BACI</name>
<dbReference type="GO" id="GO:0005886">
    <property type="term" value="C:plasma membrane"/>
    <property type="evidence" value="ECO:0007669"/>
    <property type="project" value="UniProtKB-SubCell"/>
</dbReference>
<feature type="transmembrane region" description="Helical" evidence="6">
    <location>
        <begin position="7"/>
        <end position="27"/>
    </location>
</feature>
<evidence type="ECO:0000313" key="8">
    <source>
        <dbReference type="Proteomes" id="UP000182347"/>
    </source>
</evidence>
<dbReference type="PANTHER" id="PTHR33931">
    <property type="entry name" value="HOLIN-LIKE PROTEIN CIDA-RELATED"/>
    <property type="match status" value="1"/>
</dbReference>
<evidence type="ECO:0000256" key="2">
    <source>
        <dbReference type="ARBA" id="ARBA00022475"/>
    </source>
</evidence>
<accession>A0A1G9P2V1</accession>
<protein>
    <submittedName>
        <fullName evidence="7">Holin-like protein</fullName>
    </submittedName>
</protein>
<evidence type="ECO:0000256" key="5">
    <source>
        <dbReference type="ARBA" id="ARBA00023136"/>
    </source>
</evidence>
<keyword evidence="8" id="KW-1185">Reference proteome</keyword>
<feature type="transmembrane region" description="Helical" evidence="6">
    <location>
        <begin position="33"/>
        <end position="50"/>
    </location>
</feature>
<dbReference type="EMBL" id="FNHF01000001">
    <property type="protein sequence ID" value="SDL92901.1"/>
    <property type="molecule type" value="Genomic_DNA"/>
</dbReference>
<keyword evidence="3 6" id="KW-0812">Transmembrane</keyword>
<reference evidence="8" key="1">
    <citation type="submission" date="2016-10" db="EMBL/GenBank/DDBJ databases">
        <authorList>
            <person name="Varghese N."/>
            <person name="Submissions S."/>
        </authorList>
    </citation>
    <scope>NUCLEOTIDE SEQUENCE [LARGE SCALE GENOMIC DNA]</scope>
    <source>
        <strain evidence="8">CGMCC 1.6199</strain>
    </source>
</reference>
<evidence type="ECO:0000256" key="1">
    <source>
        <dbReference type="ARBA" id="ARBA00004651"/>
    </source>
</evidence>
<keyword evidence="2" id="KW-1003">Cell membrane</keyword>
<feature type="transmembrane region" description="Helical" evidence="6">
    <location>
        <begin position="86"/>
        <end position="110"/>
    </location>
</feature>
<keyword evidence="5 6" id="KW-0472">Membrane</keyword>
<sequence length="122" mass="13691">MKIIMIFIQIVFIHLFLLLGAGVKALIPIPIPASMIGLLLLFLALCLKLVKLEWVEQGGNWLIAELLLFFVPSAVGIVNYDEMLSWQGFSTVLIIGISTFIVMSTTAWIADKIMIRKERDTQ</sequence>
<dbReference type="Proteomes" id="UP000182347">
    <property type="component" value="Unassembled WGS sequence"/>
</dbReference>
<evidence type="ECO:0000313" key="7">
    <source>
        <dbReference type="EMBL" id="SDL92901.1"/>
    </source>
</evidence>
<dbReference type="OrthoDB" id="3176438at2"/>
<evidence type="ECO:0000256" key="3">
    <source>
        <dbReference type="ARBA" id="ARBA00022692"/>
    </source>
</evidence>
<organism evidence="7 8">
    <name type="scientific">Sediminibacillus halophilus</name>
    <dbReference type="NCBI Taxonomy" id="482461"/>
    <lineage>
        <taxon>Bacteria</taxon>
        <taxon>Bacillati</taxon>
        <taxon>Bacillota</taxon>
        <taxon>Bacilli</taxon>
        <taxon>Bacillales</taxon>
        <taxon>Bacillaceae</taxon>
        <taxon>Sediminibacillus</taxon>
    </lineage>
</organism>
<feature type="transmembrane region" description="Helical" evidence="6">
    <location>
        <begin position="62"/>
        <end position="80"/>
    </location>
</feature>